<evidence type="ECO:0000256" key="1">
    <source>
        <dbReference type="SAM" id="MobiDB-lite"/>
    </source>
</evidence>
<feature type="region of interest" description="Disordered" evidence="1">
    <location>
        <begin position="219"/>
        <end position="262"/>
    </location>
</feature>
<dbReference type="InterPro" id="IPR053159">
    <property type="entry name" value="Hybrid_Histidine_Kinase"/>
</dbReference>
<dbReference type="PANTHER" id="PTHR43642:SF1">
    <property type="entry name" value="HYBRID SIGNAL TRANSDUCTION HISTIDINE KINASE G"/>
    <property type="match status" value="1"/>
</dbReference>
<accession>A0A7S4MA98</accession>
<organism evidence="3">
    <name type="scientific">Odontella aurita</name>
    <dbReference type="NCBI Taxonomy" id="265563"/>
    <lineage>
        <taxon>Eukaryota</taxon>
        <taxon>Sar</taxon>
        <taxon>Stramenopiles</taxon>
        <taxon>Ochrophyta</taxon>
        <taxon>Bacillariophyta</taxon>
        <taxon>Mediophyceae</taxon>
        <taxon>Biddulphiophycidae</taxon>
        <taxon>Eupodiscales</taxon>
        <taxon>Odontellaceae</taxon>
        <taxon>Odontella</taxon>
    </lineage>
</organism>
<feature type="region of interest" description="Disordered" evidence="1">
    <location>
        <begin position="119"/>
        <end position="173"/>
    </location>
</feature>
<name>A0A7S4MA98_9STRA</name>
<dbReference type="InterPro" id="IPR041664">
    <property type="entry name" value="AAA_16"/>
</dbReference>
<feature type="compositionally biased region" description="Low complexity" evidence="1">
    <location>
        <begin position="249"/>
        <end position="261"/>
    </location>
</feature>
<feature type="compositionally biased region" description="Low complexity" evidence="1">
    <location>
        <begin position="69"/>
        <end position="97"/>
    </location>
</feature>
<dbReference type="AlphaFoldDB" id="A0A7S4MA98"/>
<feature type="region of interest" description="Disordered" evidence="1">
    <location>
        <begin position="1"/>
        <end position="102"/>
    </location>
</feature>
<feature type="domain" description="Orc1-like AAA ATPase" evidence="2">
    <location>
        <begin position="177"/>
        <end position="405"/>
    </location>
</feature>
<reference evidence="3" key="1">
    <citation type="submission" date="2021-01" db="EMBL/GenBank/DDBJ databases">
        <authorList>
            <person name="Corre E."/>
            <person name="Pelletier E."/>
            <person name="Niang G."/>
            <person name="Scheremetjew M."/>
            <person name="Finn R."/>
            <person name="Kale V."/>
            <person name="Holt S."/>
            <person name="Cochrane G."/>
            <person name="Meng A."/>
            <person name="Brown T."/>
            <person name="Cohen L."/>
        </authorList>
    </citation>
    <scope>NUCLEOTIDE SEQUENCE</scope>
    <source>
        <strain evidence="3">Isolate 1302-5</strain>
    </source>
</reference>
<dbReference type="InterPro" id="IPR027417">
    <property type="entry name" value="P-loop_NTPase"/>
</dbReference>
<dbReference type="Pfam" id="PF13191">
    <property type="entry name" value="AAA_16"/>
    <property type="match status" value="1"/>
</dbReference>
<dbReference type="SUPFAM" id="SSF52540">
    <property type="entry name" value="P-loop containing nucleoside triphosphate hydrolases"/>
    <property type="match status" value="1"/>
</dbReference>
<gene>
    <name evidence="3" type="ORF">OAUR00152_LOCUS4503</name>
</gene>
<protein>
    <recommendedName>
        <fullName evidence="2">Orc1-like AAA ATPase domain-containing protein</fullName>
    </recommendedName>
</protein>
<proteinExistence type="predicted"/>
<evidence type="ECO:0000313" key="3">
    <source>
        <dbReference type="EMBL" id="CAE2210918.1"/>
    </source>
</evidence>
<sequence>MINGWDRGDRGPLPLRSSALPTGEKGGQQRLVAMPLPRSCARRDNDSQPTGSRTAVAAARDNRSHPNNSASRSASLSSPATALSSSSSFVGARRSTSVGGGSSLAGLCRCYAPRAGGPPSLSVRLESASRDRRHGRQSEESRLLNAYYRGTSPAGSSPEDWEDRSGRTSRTGVEPVPAEVILLTGESGCGMTALADFLADHVEDDGGTTLRGKFDRCRRRKPRGRSDCGGSGDEDQDFHAAPGGDGDDGCTTKTGSSSTSGAPFSAISAAFEGFCRRETATEEGRKRFRAALEPEGRVLADVVPCLGPTFLEGRELMMRRSSFKSLSSLSKGTGCPSNSELCSRSRRLCRAFRRLVKVVARAEADRRDDPDAVLLLLDDIQWADSSTLDLICSLASSPGSPLFLVLTLREDEQGDDVRQDLTEALRRLEEGECGAHFTHVKVPTLGRAGLTEFVAEALQMRPPAIVRSLSNLIHDRAGGNMFFATQYMLSLHDGGFLYFDEDAWRWRWDVEGINSSEISCGSIVELMIGKIRRLSPVLQQTLKIAAFIGSAVIDEVALQAVLSQTCSDFDAIMFSESQEEECVTLNVASALKAVFASGLLINSMNSSADTSLSSLEKEEGTPKYRFAHDRIQQAAEILVPRSERAAFHLEIGRILVRSLTSAELEERSFLVADQMNCGAGLVSDRDERAEIADLNLAAGERAMASSAFPSAASYLNAGIDLLDKEHWRGPYYDICLALRNSAAECEVAAGNFDAAQVHINAIMCHSSSFRDELRAHELLVSSLGSRGKLQEAIGTGLDVLRRLGVKFPPLSSRFLSSHVAADLVKTKRILRSCGGGKNSALMRLPLMSDPDKLAAMRVLDHLGFFAYLGNRELAPLIYSRIVQMSVRHGICNASSTAFAAYGMILGCVLGQYAEMQRLGELALALTAKCEARECLPRVHATVYMLINPWTSNVRNSLGPLREGYRIGMEVGDVDNALLNAQGVINLAFHGGIVLPQLLMDARSFSEQMAFYKQETHLTNTLLLYQTVMNFMGYSRDPLILTGKIIDEKEIMKDANDNKNDVVRSIIYVMKLILSYHFNNYEVAAKMAVKSRVANMSLGHYGGQVVQRFYDGLSALSVRGVSLKQRRRSLSIALRSLKQMKKFARRCEDNCCHKVLFLKAELAAFRGRKSDAAEYYVRAIGRAGESGFIHEQALACERAGLYMLSHGEQVLASEHIKQARELYFQWGARAKVDQLDRRFSALHQTKPP</sequence>
<dbReference type="EMBL" id="HBKQ01006755">
    <property type="protein sequence ID" value="CAE2210918.1"/>
    <property type="molecule type" value="Transcribed_RNA"/>
</dbReference>
<evidence type="ECO:0000259" key="2">
    <source>
        <dbReference type="Pfam" id="PF13191"/>
    </source>
</evidence>
<dbReference type="InterPro" id="IPR011990">
    <property type="entry name" value="TPR-like_helical_dom_sf"/>
</dbReference>
<feature type="compositionally biased region" description="Basic and acidic residues" evidence="1">
    <location>
        <begin position="1"/>
        <end position="10"/>
    </location>
</feature>
<dbReference type="SUPFAM" id="SSF48452">
    <property type="entry name" value="TPR-like"/>
    <property type="match status" value="1"/>
</dbReference>
<dbReference type="PANTHER" id="PTHR43642">
    <property type="entry name" value="HYBRID SIGNAL TRANSDUCTION HISTIDINE KINASE G"/>
    <property type="match status" value="1"/>
</dbReference>